<name>A0A5R8KJU5_9BACT</name>
<protein>
    <submittedName>
        <fullName evidence="1">Uncharacterized protein</fullName>
    </submittedName>
</protein>
<gene>
    <name evidence="1" type="ORF">FEM03_00355</name>
</gene>
<evidence type="ECO:0000313" key="1">
    <source>
        <dbReference type="EMBL" id="TLD72562.1"/>
    </source>
</evidence>
<keyword evidence="2" id="KW-1185">Reference proteome</keyword>
<organism evidence="1 2">
    <name type="scientific">Phragmitibacter flavus</name>
    <dbReference type="NCBI Taxonomy" id="2576071"/>
    <lineage>
        <taxon>Bacteria</taxon>
        <taxon>Pseudomonadati</taxon>
        <taxon>Verrucomicrobiota</taxon>
        <taxon>Verrucomicrobiia</taxon>
        <taxon>Verrucomicrobiales</taxon>
        <taxon>Verrucomicrobiaceae</taxon>
        <taxon>Phragmitibacter</taxon>
    </lineage>
</organism>
<dbReference type="Proteomes" id="UP000306196">
    <property type="component" value="Unassembled WGS sequence"/>
</dbReference>
<dbReference type="AlphaFoldDB" id="A0A5R8KJU5"/>
<sequence>MRWTIVINEVSAGCYECEAIRSDHRSVAKRGFESAIPEVLRDAFEIELSLGTSPHEAAFYIIEGLKPQWRTRFDFDGHQSWAVFSFIEPRGVEYNGETGIFRVFKDTQNSIWTGVVGDIINQADGLFEAATRI</sequence>
<comment type="caution">
    <text evidence="1">The sequence shown here is derived from an EMBL/GenBank/DDBJ whole genome shotgun (WGS) entry which is preliminary data.</text>
</comment>
<proteinExistence type="predicted"/>
<dbReference type="EMBL" id="VAUV01000001">
    <property type="protein sequence ID" value="TLD72562.1"/>
    <property type="molecule type" value="Genomic_DNA"/>
</dbReference>
<reference evidence="1 2" key="1">
    <citation type="submission" date="2019-05" db="EMBL/GenBank/DDBJ databases">
        <title>Verrucobacter flavum gen. nov., sp. nov. a new member of the family Verrucomicrobiaceae.</title>
        <authorList>
            <person name="Szuroczki S."/>
            <person name="Abbaszade G."/>
            <person name="Szabo A."/>
            <person name="Felfoldi T."/>
            <person name="Schumann P."/>
            <person name="Boka K."/>
            <person name="Keki Z."/>
            <person name="Toumi M."/>
            <person name="Toth E."/>
        </authorList>
    </citation>
    <scope>NUCLEOTIDE SEQUENCE [LARGE SCALE GENOMIC DNA]</scope>
    <source>
        <strain evidence="1 2">MG-N-17</strain>
    </source>
</reference>
<dbReference type="RefSeq" id="WP_138084186.1">
    <property type="nucleotide sequence ID" value="NZ_VAUV01000001.1"/>
</dbReference>
<accession>A0A5R8KJU5</accession>
<evidence type="ECO:0000313" key="2">
    <source>
        <dbReference type="Proteomes" id="UP000306196"/>
    </source>
</evidence>